<gene>
    <name evidence="1" type="ORF">CPB83DRAFT_902991</name>
</gene>
<keyword evidence="2" id="KW-1185">Reference proteome</keyword>
<dbReference type="AlphaFoldDB" id="A0A9P6ERQ7"/>
<dbReference type="Proteomes" id="UP000807306">
    <property type="component" value="Unassembled WGS sequence"/>
</dbReference>
<evidence type="ECO:0000313" key="1">
    <source>
        <dbReference type="EMBL" id="KAF9533638.1"/>
    </source>
</evidence>
<protein>
    <submittedName>
        <fullName evidence="1">Uncharacterized protein</fullName>
    </submittedName>
</protein>
<dbReference type="EMBL" id="MU157828">
    <property type="protein sequence ID" value="KAF9533638.1"/>
    <property type="molecule type" value="Genomic_DNA"/>
</dbReference>
<reference evidence="1" key="1">
    <citation type="submission" date="2020-11" db="EMBL/GenBank/DDBJ databases">
        <authorList>
            <consortium name="DOE Joint Genome Institute"/>
            <person name="Ahrendt S."/>
            <person name="Riley R."/>
            <person name="Andreopoulos W."/>
            <person name="Labutti K."/>
            <person name="Pangilinan J."/>
            <person name="Ruiz-Duenas F.J."/>
            <person name="Barrasa J.M."/>
            <person name="Sanchez-Garcia M."/>
            <person name="Camarero S."/>
            <person name="Miyauchi S."/>
            <person name="Serrano A."/>
            <person name="Linde D."/>
            <person name="Babiker R."/>
            <person name="Drula E."/>
            <person name="Ayuso-Fernandez I."/>
            <person name="Pacheco R."/>
            <person name="Padilla G."/>
            <person name="Ferreira P."/>
            <person name="Barriuso J."/>
            <person name="Kellner H."/>
            <person name="Castanera R."/>
            <person name="Alfaro M."/>
            <person name="Ramirez L."/>
            <person name="Pisabarro A.G."/>
            <person name="Kuo A."/>
            <person name="Tritt A."/>
            <person name="Lipzen A."/>
            <person name="He G."/>
            <person name="Yan M."/>
            <person name="Ng V."/>
            <person name="Cullen D."/>
            <person name="Martin F."/>
            <person name="Rosso M.-N."/>
            <person name="Henrissat B."/>
            <person name="Hibbett D."/>
            <person name="Martinez A.T."/>
            <person name="Grigoriev I.V."/>
        </authorList>
    </citation>
    <scope>NUCLEOTIDE SEQUENCE</scope>
    <source>
        <strain evidence="1">CBS 506.95</strain>
    </source>
</reference>
<comment type="caution">
    <text evidence="1">The sequence shown here is derived from an EMBL/GenBank/DDBJ whole genome shotgun (WGS) entry which is preliminary data.</text>
</comment>
<proteinExistence type="predicted"/>
<name>A0A9P6ERQ7_9AGAR</name>
<sequence length="85" mass="9791">MRTITDLFVDEIPFGYTSDLVCPLDSERIEQAFMTLRNPSTRIQFKSTPVQSMIDARTGPLQLLAIARLHCHWCHALHLRPLLKD</sequence>
<evidence type="ECO:0000313" key="2">
    <source>
        <dbReference type="Proteomes" id="UP000807306"/>
    </source>
</evidence>
<organism evidence="1 2">
    <name type="scientific">Crepidotus variabilis</name>
    <dbReference type="NCBI Taxonomy" id="179855"/>
    <lineage>
        <taxon>Eukaryota</taxon>
        <taxon>Fungi</taxon>
        <taxon>Dikarya</taxon>
        <taxon>Basidiomycota</taxon>
        <taxon>Agaricomycotina</taxon>
        <taxon>Agaricomycetes</taxon>
        <taxon>Agaricomycetidae</taxon>
        <taxon>Agaricales</taxon>
        <taxon>Agaricineae</taxon>
        <taxon>Crepidotaceae</taxon>
        <taxon>Crepidotus</taxon>
    </lineage>
</organism>
<feature type="non-terminal residue" evidence="1">
    <location>
        <position position="85"/>
    </location>
</feature>
<accession>A0A9P6ERQ7</accession>